<dbReference type="EMBL" id="CM044706">
    <property type="protein sequence ID" value="KAI5660422.1"/>
    <property type="molecule type" value="Genomic_DNA"/>
</dbReference>
<keyword evidence="2" id="KW-1185">Reference proteome</keyword>
<name>A0ACC0AK76_CATRO</name>
<evidence type="ECO:0000313" key="1">
    <source>
        <dbReference type="EMBL" id="KAI5660422.1"/>
    </source>
</evidence>
<dbReference type="Proteomes" id="UP001060085">
    <property type="component" value="Linkage Group LG06"/>
</dbReference>
<sequence>MRSRRALWDLLSKGFRPFKSRPFCTSNKIEKPIGTGKNNSTNGRKDVDNRPDAYKELDNLNFMTAARILFSDPPKKRKFGLDFHLVQLFFACLPSVAVYLVAQYARSEMRRMEAEMEVRKKAEKEAKAEEMKRKALEEPEEISDPQLLAVKMRLEKLEETVKEIADESKKRSNDARVNNAQADKIQGTKVESNSTITATSGDKQAKVSKGTESSASVTVTETSQQNQKSTQKQARGE</sequence>
<gene>
    <name evidence="1" type="ORF">M9H77_29215</name>
</gene>
<proteinExistence type="predicted"/>
<accession>A0ACC0AK76</accession>
<reference evidence="2" key="1">
    <citation type="journal article" date="2023" name="Nat. Plants">
        <title>Single-cell RNA sequencing provides a high-resolution roadmap for understanding the multicellular compartmentation of specialized metabolism.</title>
        <authorList>
            <person name="Sun S."/>
            <person name="Shen X."/>
            <person name="Li Y."/>
            <person name="Li Y."/>
            <person name="Wang S."/>
            <person name="Li R."/>
            <person name="Zhang H."/>
            <person name="Shen G."/>
            <person name="Guo B."/>
            <person name="Wei J."/>
            <person name="Xu J."/>
            <person name="St-Pierre B."/>
            <person name="Chen S."/>
            <person name="Sun C."/>
        </authorList>
    </citation>
    <scope>NUCLEOTIDE SEQUENCE [LARGE SCALE GENOMIC DNA]</scope>
</reference>
<evidence type="ECO:0000313" key="2">
    <source>
        <dbReference type="Proteomes" id="UP001060085"/>
    </source>
</evidence>
<protein>
    <submittedName>
        <fullName evidence="1">Uncharacterized protein</fullName>
    </submittedName>
</protein>
<comment type="caution">
    <text evidence="1">The sequence shown here is derived from an EMBL/GenBank/DDBJ whole genome shotgun (WGS) entry which is preliminary data.</text>
</comment>
<organism evidence="1 2">
    <name type="scientific">Catharanthus roseus</name>
    <name type="common">Madagascar periwinkle</name>
    <name type="synonym">Vinca rosea</name>
    <dbReference type="NCBI Taxonomy" id="4058"/>
    <lineage>
        <taxon>Eukaryota</taxon>
        <taxon>Viridiplantae</taxon>
        <taxon>Streptophyta</taxon>
        <taxon>Embryophyta</taxon>
        <taxon>Tracheophyta</taxon>
        <taxon>Spermatophyta</taxon>
        <taxon>Magnoliopsida</taxon>
        <taxon>eudicotyledons</taxon>
        <taxon>Gunneridae</taxon>
        <taxon>Pentapetalae</taxon>
        <taxon>asterids</taxon>
        <taxon>lamiids</taxon>
        <taxon>Gentianales</taxon>
        <taxon>Apocynaceae</taxon>
        <taxon>Rauvolfioideae</taxon>
        <taxon>Vinceae</taxon>
        <taxon>Catharanthinae</taxon>
        <taxon>Catharanthus</taxon>
    </lineage>
</organism>